<evidence type="ECO:0000256" key="5">
    <source>
        <dbReference type="PROSITE-ProRule" id="PRU01091"/>
    </source>
</evidence>
<dbReference type="PANTHER" id="PTHR48111:SF40">
    <property type="entry name" value="PHOSPHATE REGULON TRANSCRIPTIONAL REGULATORY PROTEIN PHOB"/>
    <property type="match status" value="1"/>
</dbReference>
<keyword evidence="3 5" id="KW-0238">DNA-binding</keyword>
<dbReference type="CDD" id="cd00383">
    <property type="entry name" value="trans_reg_C"/>
    <property type="match status" value="1"/>
</dbReference>
<dbReference type="SUPFAM" id="SSF46894">
    <property type="entry name" value="C-terminal effector domain of the bipartite response regulators"/>
    <property type="match status" value="1"/>
</dbReference>
<dbReference type="AlphaFoldDB" id="A0A5E4W880"/>
<dbReference type="PROSITE" id="PS50110">
    <property type="entry name" value="RESPONSE_REGULATORY"/>
    <property type="match status" value="1"/>
</dbReference>
<dbReference type="Pfam" id="PF00486">
    <property type="entry name" value="Trans_reg_C"/>
    <property type="match status" value="1"/>
</dbReference>
<dbReference type="GO" id="GO:0000976">
    <property type="term" value="F:transcription cis-regulatory region binding"/>
    <property type="evidence" value="ECO:0007669"/>
    <property type="project" value="TreeGrafter"/>
</dbReference>
<dbReference type="Gene3D" id="3.40.50.2300">
    <property type="match status" value="1"/>
</dbReference>
<dbReference type="GO" id="GO:0006355">
    <property type="term" value="P:regulation of DNA-templated transcription"/>
    <property type="evidence" value="ECO:0007669"/>
    <property type="project" value="InterPro"/>
</dbReference>
<feature type="domain" description="OmpR/PhoB-type" evidence="7">
    <location>
        <begin position="127"/>
        <end position="232"/>
    </location>
</feature>
<keyword evidence="2" id="KW-0902">Two-component regulatory system</keyword>
<reference evidence="8 9" key="1">
    <citation type="submission" date="2019-08" db="EMBL/GenBank/DDBJ databases">
        <authorList>
            <person name="Peeters C."/>
        </authorList>
    </citation>
    <scope>NUCLEOTIDE SEQUENCE [LARGE SCALE GENOMIC DNA]</scope>
    <source>
        <strain evidence="8 9">LMG 31010</strain>
    </source>
</reference>
<dbReference type="EMBL" id="CABPSA010000005">
    <property type="protein sequence ID" value="VVE20621.1"/>
    <property type="molecule type" value="Genomic_DNA"/>
</dbReference>
<dbReference type="PROSITE" id="PS51755">
    <property type="entry name" value="OMPR_PHOB"/>
    <property type="match status" value="1"/>
</dbReference>
<dbReference type="SMART" id="SM00448">
    <property type="entry name" value="REC"/>
    <property type="match status" value="1"/>
</dbReference>
<evidence type="ECO:0000313" key="8">
    <source>
        <dbReference type="EMBL" id="VVE20621.1"/>
    </source>
</evidence>
<proteinExistence type="predicted"/>
<dbReference type="PANTHER" id="PTHR48111">
    <property type="entry name" value="REGULATOR OF RPOS"/>
    <property type="match status" value="1"/>
</dbReference>
<gene>
    <name evidence="8" type="ORF">PCO31010_03141</name>
</gene>
<dbReference type="SMART" id="SM00862">
    <property type="entry name" value="Trans_reg_C"/>
    <property type="match status" value="1"/>
</dbReference>
<evidence type="ECO:0000259" key="7">
    <source>
        <dbReference type="PROSITE" id="PS51755"/>
    </source>
</evidence>
<evidence type="ECO:0000256" key="3">
    <source>
        <dbReference type="ARBA" id="ARBA00023125"/>
    </source>
</evidence>
<protein>
    <submittedName>
        <fullName evidence="8">Response regulator, OmpR-family</fullName>
    </submittedName>
</protein>
<evidence type="ECO:0000259" key="6">
    <source>
        <dbReference type="PROSITE" id="PS50110"/>
    </source>
</evidence>
<organism evidence="8 9">
    <name type="scientific">Pandoraea commovens</name>
    <dbReference type="NCBI Taxonomy" id="2508289"/>
    <lineage>
        <taxon>Bacteria</taxon>
        <taxon>Pseudomonadati</taxon>
        <taxon>Pseudomonadota</taxon>
        <taxon>Betaproteobacteria</taxon>
        <taxon>Burkholderiales</taxon>
        <taxon>Burkholderiaceae</taxon>
        <taxon>Pandoraea</taxon>
    </lineage>
</organism>
<dbReference type="Pfam" id="PF00072">
    <property type="entry name" value="Response_reg"/>
    <property type="match status" value="1"/>
</dbReference>
<evidence type="ECO:0000256" key="1">
    <source>
        <dbReference type="ARBA" id="ARBA00022553"/>
    </source>
</evidence>
<dbReference type="CDD" id="cd17574">
    <property type="entry name" value="REC_OmpR"/>
    <property type="match status" value="1"/>
</dbReference>
<dbReference type="InterPro" id="IPR039420">
    <property type="entry name" value="WalR-like"/>
</dbReference>
<evidence type="ECO:0000256" key="2">
    <source>
        <dbReference type="ARBA" id="ARBA00023012"/>
    </source>
</evidence>
<dbReference type="OrthoDB" id="9802426at2"/>
<dbReference type="Gene3D" id="6.10.250.690">
    <property type="match status" value="1"/>
</dbReference>
<accession>A0A5E4W880</accession>
<evidence type="ECO:0000256" key="4">
    <source>
        <dbReference type="PROSITE-ProRule" id="PRU00169"/>
    </source>
</evidence>
<dbReference type="InterPro" id="IPR011006">
    <property type="entry name" value="CheY-like_superfamily"/>
</dbReference>
<dbReference type="Gene3D" id="1.10.10.10">
    <property type="entry name" value="Winged helix-like DNA-binding domain superfamily/Winged helix DNA-binding domain"/>
    <property type="match status" value="1"/>
</dbReference>
<feature type="domain" description="Response regulatory" evidence="6">
    <location>
        <begin position="2"/>
        <end position="117"/>
    </location>
</feature>
<dbReference type="GO" id="GO:0000156">
    <property type="term" value="F:phosphorelay response regulator activity"/>
    <property type="evidence" value="ECO:0007669"/>
    <property type="project" value="TreeGrafter"/>
</dbReference>
<feature type="modified residue" description="4-aspartylphosphate" evidence="4">
    <location>
        <position position="51"/>
    </location>
</feature>
<evidence type="ECO:0000313" key="9">
    <source>
        <dbReference type="Proteomes" id="UP000343335"/>
    </source>
</evidence>
<feature type="DNA-binding region" description="OmpR/PhoB-type" evidence="5">
    <location>
        <begin position="127"/>
        <end position="232"/>
    </location>
</feature>
<dbReference type="InterPro" id="IPR016032">
    <property type="entry name" value="Sig_transdc_resp-reg_C-effctor"/>
</dbReference>
<dbReference type="InterPro" id="IPR036388">
    <property type="entry name" value="WH-like_DNA-bd_sf"/>
</dbReference>
<dbReference type="GO" id="GO:0032993">
    <property type="term" value="C:protein-DNA complex"/>
    <property type="evidence" value="ECO:0007669"/>
    <property type="project" value="TreeGrafter"/>
</dbReference>
<keyword evidence="1 4" id="KW-0597">Phosphoprotein</keyword>
<dbReference type="GO" id="GO:0005829">
    <property type="term" value="C:cytosol"/>
    <property type="evidence" value="ECO:0007669"/>
    <property type="project" value="TreeGrafter"/>
</dbReference>
<dbReference type="RefSeq" id="WP_150665048.1">
    <property type="nucleotide sequence ID" value="NZ_CABPSA010000005.1"/>
</dbReference>
<dbReference type="SUPFAM" id="SSF52172">
    <property type="entry name" value="CheY-like"/>
    <property type="match status" value="1"/>
</dbReference>
<dbReference type="InterPro" id="IPR001867">
    <property type="entry name" value="OmpR/PhoB-type_DNA-bd"/>
</dbReference>
<sequence length="233" mass="26198">MIVAILEDDEVQAETLASWLRAAGYQTEVRHDGNRFMDLVRTQKVDVLLVDWDVPGPNGIEVTRWVRQTFSDAMPVIFVTQHDGEEDVVYGLNSGADDFLTKPVRQRELIARMGAQVRKYYPSAVEQGAISVGKYELDPASRRVKLTDVNGVEGDSVALSAREFELAMTLFSNVGRIVSKDLLIKKLWGEVDRKHDASLTTYVSKLRNTLALRSKNGLVVSTVYSYGYRLERV</sequence>
<name>A0A5E4W880_9BURK</name>
<dbReference type="InterPro" id="IPR001789">
    <property type="entry name" value="Sig_transdc_resp-reg_receiver"/>
</dbReference>
<dbReference type="Proteomes" id="UP000343335">
    <property type="component" value="Unassembled WGS sequence"/>
</dbReference>